<dbReference type="PANTHER" id="PTHR12001:SF85">
    <property type="entry name" value="SHORT CHAIN ISOPRENYL DIPHOSPHATE SYNTHASE"/>
    <property type="match status" value="1"/>
</dbReference>
<comment type="cofactor">
    <cofactor evidence="1">
        <name>Mg(2+)</name>
        <dbReference type="ChEBI" id="CHEBI:18420"/>
    </cofactor>
</comment>
<dbReference type="InterPro" id="IPR000092">
    <property type="entry name" value="Polyprenyl_synt"/>
</dbReference>
<name>A0A0G0ER44_9BACT</name>
<accession>A0A0G0ER44</accession>
<comment type="caution">
    <text evidence="7">The sequence shown here is derived from an EMBL/GenBank/DDBJ whole genome shotgun (WGS) entry which is preliminary data.</text>
</comment>
<keyword evidence="4" id="KW-0479">Metal-binding</keyword>
<comment type="similarity">
    <text evidence="2 6">Belongs to the FPP/GGPP synthase family.</text>
</comment>
<evidence type="ECO:0000313" key="7">
    <source>
        <dbReference type="EMBL" id="KKQ07982.1"/>
    </source>
</evidence>
<dbReference type="Gene3D" id="1.10.600.10">
    <property type="entry name" value="Farnesyl Diphosphate Synthase"/>
    <property type="match status" value="1"/>
</dbReference>
<evidence type="ECO:0000256" key="3">
    <source>
        <dbReference type="ARBA" id="ARBA00022679"/>
    </source>
</evidence>
<dbReference type="Pfam" id="PF00348">
    <property type="entry name" value="polyprenyl_synt"/>
    <property type="match status" value="1"/>
</dbReference>
<dbReference type="CDD" id="cd00685">
    <property type="entry name" value="Trans_IPPS_HT"/>
    <property type="match status" value="1"/>
</dbReference>
<evidence type="ECO:0000256" key="1">
    <source>
        <dbReference type="ARBA" id="ARBA00001946"/>
    </source>
</evidence>
<keyword evidence="3 6" id="KW-0808">Transferase</keyword>
<proteinExistence type="inferred from homology"/>
<reference evidence="7 8" key="1">
    <citation type="journal article" date="2015" name="Nature">
        <title>rRNA introns, odd ribosomes, and small enigmatic genomes across a large radiation of phyla.</title>
        <authorList>
            <person name="Brown C.T."/>
            <person name="Hug L.A."/>
            <person name="Thomas B.C."/>
            <person name="Sharon I."/>
            <person name="Castelle C.J."/>
            <person name="Singh A."/>
            <person name="Wilkins M.J."/>
            <person name="Williams K.H."/>
            <person name="Banfield J.F."/>
        </authorList>
    </citation>
    <scope>NUCLEOTIDE SEQUENCE [LARGE SCALE GENOMIC DNA]</scope>
</reference>
<evidence type="ECO:0000256" key="2">
    <source>
        <dbReference type="ARBA" id="ARBA00006706"/>
    </source>
</evidence>
<evidence type="ECO:0000313" key="8">
    <source>
        <dbReference type="Proteomes" id="UP000034492"/>
    </source>
</evidence>
<dbReference type="AlphaFoldDB" id="A0A0G0ER44"/>
<evidence type="ECO:0000256" key="6">
    <source>
        <dbReference type="RuleBase" id="RU004466"/>
    </source>
</evidence>
<dbReference type="InterPro" id="IPR033749">
    <property type="entry name" value="Polyprenyl_synt_CS"/>
</dbReference>
<organism evidence="7 8">
    <name type="scientific">Candidatus Daviesbacteria bacterium GW2011_GWB1_36_5</name>
    <dbReference type="NCBI Taxonomy" id="1618426"/>
    <lineage>
        <taxon>Bacteria</taxon>
        <taxon>Candidatus Daviesiibacteriota</taxon>
    </lineage>
</organism>
<protein>
    <submittedName>
        <fullName evidence="7">Geranylgeranyl pyrophosphate synthase</fullName>
    </submittedName>
</protein>
<dbReference type="PANTHER" id="PTHR12001">
    <property type="entry name" value="GERANYLGERANYL PYROPHOSPHATE SYNTHASE"/>
    <property type="match status" value="1"/>
</dbReference>
<dbReference type="Proteomes" id="UP000034492">
    <property type="component" value="Unassembled WGS sequence"/>
</dbReference>
<dbReference type="SFLD" id="SFLDG01017">
    <property type="entry name" value="Polyprenyl_Transferase_Like"/>
    <property type="match status" value="1"/>
</dbReference>
<evidence type="ECO:0000256" key="5">
    <source>
        <dbReference type="ARBA" id="ARBA00022842"/>
    </source>
</evidence>
<dbReference type="SUPFAM" id="SSF48576">
    <property type="entry name" value="Terpenoid synthases"/>
    <property type="match status" value="1"/>
</dbReference>
<evidence type="ECO:0000256" key="4">
    <source>
        <dbReference type="ARBA" id="ARBA00022723"/>
    </source>
</evidence>
<dbReference type="EMBL" id="LBSA01000034">
    <property type="protein sequence ID" value="KKQ07982.1"/>
    <property type="molecule type" value="Genomic_DNA"/>
</dbReference>
<dbReference type="GO" id="GO:0004659">
    <property type="term" value="F:prenyltransferase activity"/>
    <property type="evidence" value="ECO:0007669"/>
    <property type="project" value="InterPro"/>
</dbReference>
<dbReference type="SFLD" id="SFLDS00005">
    <property type="entry name" value="Isoprenoid_Synthase_Type_I"/>
    <property type="match status" value="1"/>
</dbReference>
<keyword evidence="5" id="KW-0460">Magnesium</keyword>
<dbReference type="GO" id="GO:0046872">
    <property type="term" value="F:metal ion binding"/>
    <property type="evidence" value="ECO:0007669"/>
    <property type="project" value="UniProtKB-KW"/>
</dbReference>
<dbReference type="PROSITE" id="PS00444">
    <property type="entry name" value="POLYPRENYL_SYNTHASE_2"/>
    <property type="match status" value="1"/>
</dbReference>
<sequence length="357" mass="39990">MDFLNFLETSAKEINKTLDKLLKEFEKDQNPKLKPLIRELINANEGGKRLRGVLVLLGYKIFSGDHLRGGHMLKSGSHPGGEDREILKVAAAIEIFQTAILAHDDIIDQSLLRRNKPTLYQKLGGDHYGISQTICLGDIGFFIAAKILSDSNFAETEKNRAINLFNEMVITTGIGEMLDVQLPHLGLQRDEADVLEIHKLKTAYYTIVYPLSIGAILAGASSKDLEWINSFGENLGIAFQIQDDILGVFGDEEKLGKSVTSDIEEGKNTLLITQALKNASKDQKEILKRLYGRGNLNDEEFEQVKQIFISTGALDYSRIKEIEYVTSAKKVIPKITNDKSMQNLLFEMADFLINRDK</sequence>
<dbReference type="GO" id="GO:0008299">
    <property type="term" value="P:isoprenoid biosynthetic process"/>
    <property type="evidence" value="ECO:0007669"/>
    <property type="project" value="InterPro"/>
</dbReference>
<dbReference type="InterPro" id="IPR008949">
    <property type="entry name" value="Isoprenoid_synthase_dom_sf"/>
</dbReference>
<gene>
    <name evidence="7" type="ORF">US19_C0034G0018</name>
</gene>